<dbReference type="KEGG" id="foc:113202117"/>
<name>A0A6J1RSI2_FRAOC</name>
<dbReference type="Proteomes" id="UP000504606">
    <property type="component" value="Unplaced"/>
</dbReference>
<dbReference type="Gene3D" id="3.40.50.1820">
    <property type="entry name" value="alpha/beta hydrolase"/>
    <property type="match status" value="1"/>
</dbReference>
<sequence>MARVRLVLALLAVLAASVECQQLDGLAAAAAQLRSQLFTVFTGSSGARAVLRRQLESARGRLRRSPPVPEPPPSTTALCKQNGHSGCERHEVATQDGYLLTVVRIPASPGATPVLLLHGDLASSDSWMMRKDNSNLGTVLHEAGYDVWLGNVRGSTHSRAHRTLNSSDPAFWEWSWHEMGMYDVPAMVDHVLARTGAASLHLIGHSMATSSILVFLGERPEYNAKVRLSSLMSPSIRLRRGIIRTTFTLASDGRVRDGLQSYLTRNQFHEIWPRSDLLHYIGDIFCMDDSPFINMCYAMYEEVLGKGRADQRLPDYLATFGAYHPGGTSFRCIKHFGATSQSGRFRPLASPNDPNPRDYNLTAISSPVALYYSANDGIIDPKDVDRLARILPKLHEKHEVPLKQFNHVDFMWAKDVRSLVYQRLVRNMKEVDAKVVATQERTANNIIR</sequence>
<proteinExistence type="inferred from homology"/>
<evidence type="ECO:0000256" key="2">
    <source>
        <dbReference type="ARBA" id="ARBA00022729"/>
    </source>
</evidence>
<feature type="chain" id="PRO_5026888631" evidence="8">
    <location>
        <begin position="21"/>
        <end position="448"/>
    </location>
</feature>
<evidence type="ECO:0000256" key="6">
    <source>
        <dbReference type="ARBA" id="ARBA00023180"/>
    </source>
</evidence>
<keyword evidence="2 8" id="KW-0732">Signal</keyword>
<evidence type="ECO:0000256" key="1">
    <source>
        <dbReference type="ARBA" id="ARBA00010701"/>
    </source>
</evidence>
<dbReference type="FunFam" id="3.40.50.1820:FF:000057">
    <property type="entry name" value="Lipase"/>
    <property type="match status" value="1"/>
</dbReference>
<evidence type="ECO:0000259" key="9">
    <source>
        <dbReference type="Pfam" id="PF00561"/>
    </source>
</evidence>
<dbReference type="RefSeq" id="XP_026271989.1">
    <property type="nucleotide sequence ID" value="XM_026416204.2"/>
</dbReference>
<evidence type="ECO:0000256" key="4">
    <source>
        <dbReference type="ARBA" id="ARBA00022963"/>
    </source>
</evidence>
<dbReference type="InterPro" id="IPR000073">
    <property type="entry name" value="AB_hydrolase_1"/>
</dbReference>
<organism evidence="10 11">
    <name type="scientific">Frankliniella occidentalis</name>
    <name type="common">Western flower thrips</name>
    <name type="synonym">Euthrips occidentalis</name>
    <dbReference type="NCBI Taxonomy" id="133901"/>
    <lineage>
        <taxon>Eukaryota</taxon>
        <taxon>Metazoa</taxon>
        <taxon>Ecdysozoa</taxon>
        <taxon>Arthropoda</taxon>
        <taxon>Hexapoda</taxon>
        <taxon>Insecta</taxon>
        <taxon>Pterygota</taxon>
        <taxon>Neoptera</taxon>
        <taxon>Paraneoptera</taxon>
        <taxon>Thysanoptera</taxon>
        <taxon>Terebrantia</taxon>
        <taxon>Thripoidea</taxon>
        <taxon>Thripidae</taxon>
        <taxon>Frankliniella</taxon>
    </lineage>
</organism>
<evidence type="ECO:0000313" key="11">
    <source>
        <dbReference type="RefSeq" id="XP_026271989.1"/>
    </source>
</evidence>
<keyword evidence="3" id="KW-0378">Hydrolase</keyword>
<comment type="similarity">
    <text evidence="1">Belongs to the AB hydrolase superfamily. Lipase family.</text>
</comment>
<evidence type="ECO:0000256" key="7">
    <source>
        <dbReference type="SAM" id="MobiDB-lite"/>
    </source>
</evidence>
<keyword evidence="6" id="KW-0325">Glycoprotein</keyword>
<evidence type="ECO:0000313" key="10">
    <source>
        <dbReference type="Proteomes" id="UP000504606"/>
    </source>
</evidence>
<gene>
    <name evidence="11" type="primary">LOC113202117</name>
</gene>
<feature type="domain" description="AB hydrolase-1" evidence="9">
    <location>
        <begin position="113"/>
        <end position="226"/>
    </location>
</feature>
<dbReference type="Pfam" id="PF00561">
    <property type="entry name" value="Abhydrolase_1"/>
    <property type="match status" value="1"/>
</dbReference>
<dbReference type="GO" id="GO:0016042">
    <property type="term" value="P:lipid catabolic process"/>
    <property type="evidence" value="ECO:0007669"/>
    <property type="project" value="UniProtKB-KW"/>
</dbReference>
<keyword evidence="10" id="KW-1185">Reference proteome</keyword>
<dbReference type="OrthoDB" id="6130531at2759"/>
<evidence type="ECO:0000256" key="3">
    <source>
        <dbReference type="ARBA" id="ARBA00022801"/>
    </source>
</evidence>
<protein>
    <submittedName>
        <fullName evidence="11">Lipase 3-like</fullName>
    </submittedName>
</protein>
<dbReference type="InterPro" id="IPR029058">
    <property type="entry name" value="AB_hydrolase_fold"/>
</dbReference>
<dbReference type="GO" id="GO:0016787">
    <property type="term" value="F:hydrolase activity"/>
    <property type="evidence" value="ECO:0007669"/>
    <property type="project" value="UniProtKB-KW"/>
</dbReference>
<evidence type="ECO:0000256" key="8">
    <source>
        <dbReference type="SAM" id="SignalP"/>
    </source>
</evidence>
<accession>A0A6J1RSI2</accession>
<dbReference type="PANTHER" id="PTHR11005">
    <property type="entry name" value="LYSOSOMAL ACID LIPASE-RELATED"/>
    <property type="match status" value="1"/>
</dbReference>
<feature type="signal peptide" evidence="8">
    <location>
        <begin position="1"/>
        <end position="20"/>
    </location>
</feature>
<dbReference type="AlphaFoldDB" id="A0A6J1RSI2"/>
<dbReference type="SUPFAM" id="SSF53474">
    <property type="entry name" value="alpha/beta-Hydrolases"/>
    <property type="match status" value="1"/>
</dbReference>
<dbReference type="GeneID" id="113202117"/>
<reference evidence="11" key="1">
    <citation type="submission" date="2025-08" db="UniProtKB">
        <authorList>
            <consortium name="RefSeq"/>
        </authorList>
    </citation>
    <scope>IDENTIFICATION</scope>
    <source>
        <tissue evidence="11">Whole organism</tissue>
    </source>
</reference>
<evidence type="ECO:0000256" key="5">
    <source>
        <dbReference type="ARBA" id="ARBA00023098"/>
    </source>
</evidence>
<keyword evidence="4" id="KW-0442">Lipid degradation</keyword>
<keyword evidence="5" id="KW-0443">Lipid metabolism</keyword>
<feature type="region of interest" description="Disordered" evidence="7">
    <location>
        <begin position="58"/>
        <end position="83"/>
    </location>
</feature>